<accession>A0A645AJL8</accession>
<sequence length="41" mass="4532">MESQSKSISDNQVIADILSTSTLHNHIVVLILTERLVRNVG</sequence>
<proteinExistence type="predicted"/>
<evidence type="ECO:0000313" key="1">
    <source>
        <dbReference type="EMBL" id="MPM53412.1"/>
    </source>
</evidence>
<dbReference type="AlphaFoldDB" id="A0A645AJL8"/>
<name>A0A645AJL8_9ZZZZ</name>
<gene>
    <name evidence="1" type="ORF">SDC9_100180</name>
</gene>
<reference evidence="1" key="1">
    <citation type="submission" date="2019-08" db="EMBL/GenBank/DDBJ databases">
        <authorList>
            <person name="Kucharzyk K."/>
            <person name="Murdoch R.W."/>
            <person name="Higgins S."/>
            <person name="Loffler F."/>
        </authorList>
    </citation>
    <scope>NUCLEOTIDE SEQUENCE</scope>
</reference>
<dbReference type="EMBL" id="VSSQ01014320">
    <property type="protein sequence ID" value="MPM53412.1"/>
    <property type="molecule type" value="Genomic_DNA"/>
</dbReference>
<organism evidence="1">
    <name type="scientific">bioreactor metagenome</name>
    <dbReference type="NCBI Taxonomy" id="1076179"/>
    <lineage>
        <taxon>unclassified sequences</taxon>
        <taxon>metagenomes</taxon>
        <taxon>ecological metagenomes</taxon>
    </lineage>
</organism>
<comment type="caution">
    <text evidence="1">The sequence shown here is derived from an EMBL/GenBank/DDBJ whole genome shotgun (WGS) entry which is preliminary data.</text>
</comment>
<protein>
    <submittedName>
        <fullName evidence="1">Uncharacterized protein</fullName>
    </submittedName>
</protein>